<accession>A0ABV7NSG0</accession>
<feature type="compositionally biased region" description="Low complexity" evidence="1">
    <location>
        <begin position="35"/>
        <end position="52"/>
    </location>
</feature>
<proteinExistence type="predicted"/>
<feature type="chain" id="PRO_5047145512" evidence="2">
    <location>
        <begin position="22"/>
        <end position="184"/>
    </location>
</feature>
<gene>
    <name evidence="3" type="ORF">ACFOSH_03260</name>
</gene>
<sequence length="184" mass="18824">MRSRLPLQALFGALSLLTVSACGQGAAGQARIPAADDGAGPARSASASSAAVPDDRVDPCSLLDPQDRSTAGLNVLGVPKEINGARACDWTVPATFGLTITVDERNGLADLEIARKTATKTKVGDREALKVADKKAADGTCAVLLGMGKKASVQIDVSNTNFTDTPLACERAVKVAGLAEPKLP</sequence>
<dbReference type="Proteomes" id="UP001595645">
    <property type="component" value="Unassembled WGS sequence"/>
</dbReference>
<dbReference type="EMBL" id="JBHRWK010000006">
    <property type="protein sequence ID" value="MFC3448441.1"/>
    <property type="molecule type" value="Genomic_DNA"/>
</dbReference>
<evidence type="ECO:0000256" key="2">
    <source>
        <dbReference type="SAM" id="SignalP"/>
    </source>
</evidence>
<protein>
    <submittedName>
        <fullName evidence="3">DUF3558 domain-containing protein</fullName>
    </submittedName>
</protein>
<keyword evidence="2" id="KW-0732">Signal</keyword>
<evidence type="ECO:0000256" key="1">
    <source>
        <dbReference type="SAM" id="MobiDB-lite"/>
    </source>
</evidence>
<organism evidence="3 4">
    <name type="scientific">Amycolatopsis speibonae</name>
    <dbReference type="NCBI Taxonomy" id="1450224"/>
    <lineage>
        <taxon>Bacteria</taxon>
        <taxon>Bacillati</taxon>
        <taxon>Actinomycetota</taxon>
        <taxon>Actinomycetes</taxon>
        <taxon>Pseudonocardiales</taxon>
        <taxon>Pseudonocardiaceae</taxon>
        <taxon>Amycolatopsis</taxon>
    </lineage>
</organism>
<feature type="signal peptide" evidence="2">
    <location>
        <begin position="1"/>
        <end position="21"/>
    </location>
</feature>
<evidence type="ECO:0000313" key="4">
    <source>
        <dbReference type="Proteomes" id="UP001595645"/>
    </source>
</evidence>
<comment type="caution">
    <text evidence="3">The sequence shown here is derived from an EMBL/GenBank/DDBJ whole genome shotgun (WGS) entry which is preliminary data.</text>
</comment>
<dbReference type="InterPro" id="IPR024520">
    <property type="entry name" value="DUF3558"/>
</dbReference>
<name>A0ABV7NSG0_9PSEU</name>
<dbReference type="Pfam" id="PF12079">
    <property type="entry name" value="DUF3558"/>
    <property type="match status" value="1"/>
</dbReference>
<dbReference type="PROSITE" id="PS51257">
    <property type="entry name" value="PROKAR_LIPOPROTEIN"/>
    <property type="match status" value="1"/>
</dbReference>
<reference evidence="4" key="1">
    <citation type="journal article" date="2019" name="Int. J. Syst. Evol. Microbiol.">
        <title>The Global Catalogue of Microorganisms (GCM) 10K type strain sequencing project: providing services to taxonomists for standard genome sequencing and annotation.</title>
        <authorList>
            <consortium name="The Broad Institute Genomics Platform"/>
            <consortium name="The Broad Institute Genome Sequencing Center for Infectious Disease"/>
            <person name="Wu L."/>
            <person name="Ma J."/>
        </authorList>
    </citation>
    <scope>NUCLEOTIDE SEQUENCE [LARGE SCALE GENOMIC DNA]</scope>
    <source>
        <strain evidence="4">CGMCC 4.7676</strain>
    </source>
</reference>
<evidence type="ECO:0000313" key="3">
    <source>
        <dbReference type="EMBL" id="MFC3448441.1"/>
    </source>
</evidence>
<feature type="region of interest" description="Disordered" evidence="1">
    <location>
        <begin position="31"/>
        <end position="65"/>
    </location>
</feature>
<dbReference type="RefSeq" id="WP_378237111.1">
    <property type="nucleotide sequence ID" value="NZ_JBHRWK010000006.1"/>
</dbReference>
<keyword evidence="4" id="KW-1185">Reference proteome</keyword>